<name>A0A1I8Q0Z2_STOCA</name>
<gene>
    <name evidence="7" type="primary">106083715</name>
</gene>
<dbReference type="PANTHER" id="PTHR12472">
    <property type="entry name" value="RAB3-GAP REGULATORY DOMAIN"/>
    <property type="match status" value="1"/>
</dbReference>
<organism evidence="7 8">
    <name type="scientific">Stomoxys calcitrans</name>
    <name type="common">Stable fly</name>
    <name type="synonym">Conops calcitrans</name>
    <dbReference type="NCBI Taxonomy" id="35570"/>
    <lineage>
        <taxon>Eukaryota</taxon>
        <taxon>Metazoa</taxon>
        <taxon>Ecdysozoa</taxon>
        <taxon>Arthropoda</taxon>
        <taxon>Hexapoda</taxon>
        <taxon>Insecta</taxon>
        <taxon>Pterygota</taxon>
        <taxon>Neoptera</taxon>
        <taxon>Endopterygota</taxon>
        <taxon>Diptera</taxon>
        <taxon>Brachycera</taxon>
        <taxon>Muscomorpha</taxon>
        <taxon>Muscoidea</taxon>
        <taxon>Muscidae</taxon>
        <taxon>Stomoxys</taxon>
    </lineage>
</organism>
<evidence type="ECO:0000313" key="7">
    <source>
        <dbReference type="EnsemblMetazoa" id="SCAU012851-PA"/>
    </source>
</evidence>
<dbReference type="VEuPathDB" id="VectorBase:SCAU012851"/>
<keyword evidence="8" id="KW-1185">Reference proteome</keyword>
<comment type="similarity">
    <text evidence="2">Belongs to the Rab3-GAP regulatory subunit family.</text>
</comment>
<evidence type="ECO:0000256" key="2">
    <source>
        <dbReference type="ARBA" id="ARBA00008153"/>
    </source>
</evidence>
<dbReference type="EnsemblMetazoa" id="SCAU012851-RA">
    <property type="protein sequence ID" value="SCAU012851-PA"/>
    <property type="gene ID" value="SCAU012851"/>
</dbReference>
<dbReference type="PANTHER" id="PTHR12472:SF0">
    <property type="entry name" value="RAB3 GTPASE-ACTIVATING PROTEIN NON-CATALYTIC SUBUNIT"/>
    <property type="match status" value="1"/>
</dbReference>
<dbReference type="InterPro" id="IPR026059">
    <property type="entry name" value="Rab3GAP2"/>
</dbReference>
<feature type="domain" description="Rab3-GAP regulatory subunit N-terminal" evidence="5">
    <location>
        <begin position="29"/>
        <end position="429"/>
    </location>
</feature>
<proteinExistence type="inferred from homology"/>
<dbReference type="InterPro" id="IPR032839">
    <property type="entry name" value="RAB3GAP_N"/>
</dbReference>
<dbReference type="Pfam" id="PF14656">
    <property type="entry name" value="RAB3GAP2_C"/>
    <property type="match status" value="1"/>
</dbReference>
<dbReference type="STRING" id="35570.A0A1I8Q0Z2"/>
<evidence type="ECO:0000256" key="3">
    <source>
        <dbReference type="ARBA" id="ARBA00022468"/>
    </source>
</evidence>
<evidence type="ECO:0000256" key="1">
    <source>
        <dbReference type="ARBA" id="ARBA00004496"/>
    </source>
</evidence>
<evidence type="ECO:0000256" key="4">
    <source>
        <dbReference type="ARBA" id="ARBA00022490"/>
    </source>
</evidence>
<keyword evidence="3" id="KW-0343">GTPase activation</keyword>
<comment type="subcellular location">
    <subcellularLocation>
        <location evidence="1">Cytoplasm</location>
    </subcellularLocation>
</comment>
<accession>A0A1I8Q0Z2</accession>
<evidence type="ECO:0008006" key="9">
    <source>
        <dbReference type="Google" id="ProtNLM"/>
    </source>
</evidence>
<keyword evidence="4" id="KW-0963">Cytoplasm</keyword>
<evidence type="ECO:0000259" key="6">
    <source>
        <dbReference type="Pfam" id="PF14656"/>
    </source>
</evidence>
<evidence type="ECO:0000313" key="8">
    <source>
        <dbReference type="Proteomes" id="UP000095300"/>
    </source>
</evidence>
<dbReference type="OrthoDB" id="2019917at2759"/>
<dbReference type="GO" id="GO:0005737">
    <property type="term" value="C:cytoplasm"/>
    <property type="evidence" value="ECO:0007669"/>
    <property type="project" value="UniProtKB-SubCell"/>
</dbReference>
<dbReference type="GO" id="GO:0005096">
    <property type="term" value="F:GTPase activator activity"/>
    <property type="evidence" value="ECO:0007669"/>
    <property type="project" value="UniProtKB-KW"/>
</dbReference>
<feature type="domain" description="Rab3GAP regulatory subunit C-terminal" evidence="6">
    <location>
        <begin position="713"/>
        <end position="1315"/>
    </location>
</feature>
<sequence>MACEVKTFGYLQDFTKVQEYFGLKHDENWLNGINYSISPTGELIAMTLGEKLALLSSSWNSTPTYSLCWCGELEDPNQIVTSVICLPMYGRSVNTGAEWTCVAMGLNSGMVVFYTDSGIKLYSQIYHEASVVTIKAHTPPKRSEAETFIYIVYDNCVCTLKGSDFVPHLNNLRQNLNRTAGRNSATYSGHSNATIADLLSYQKFTFPNGKDTVINDAVVDATQIPRVFDHIVDQCVSFGFHARVSSTTMKSSTIVGVGAEPCLGYYLAEEGYKTISFGEVAKDVIGTAYRNIMGNIFGRAPPTPSPEEQPSQSVGKELQMRTKCRFFDAKRDGNTISIAPNGRLAVVIDNLDRVLLVDTQRCEIIRVWKGYREAQCAFVPVKEKTLKGVATSRRKTLFLVIYAPRLGCLEIWPLQHGPKVAAFTVSKNGLLAYSTHGLMGLTPESKNRTHINTCLFLDPSDACVKEIQIPFHYALSTANSATSKDIHILRRLKNLLRSNDSKNLDIEEITSMAADFQTIEVRQQCMEMLLKSKQLQAHVFQSIINAFDLTLQEQIENPEKYHIKSIEDYESFQTSVRNYKHLCKFYMEMKVPQQREYVETLELDESDLVIIQQLVLLLSDTYLLKQQMSEFGLDTGSTTRGVTFGAEFDDVGEFVEFLNIFQVDQRDRIPLFKDKSRHYGEVSSKLFHRFFTHGLCFDQFKIAAEKSLIPYQDLLVLALYYWLEKPFLYKNCDEVISDMSRLAEMIKSICDLAGDVVNDYAYNTISSWWQYVRELLLNSPKSLGLLVAIVCKTVAISLRREFKEGSCDEGSQNEDDNFERISHDEAQWGLLIGKLEDIAILGAILEYPIQSVEPVMPEIPYEQPDCSLKFIVSGGKGIVTDLTAKWLINTRIHPSKIVEIDNAEIVLEGGDKSVQNSTTVDTQQDLSPRKTQLNDDNAELDAVLMKLTLLRKHFPFSLESGSLLSLLTWHYMIYWSKNLTSLEHFRAAIECLEQFRVTDQALKHGISCMLWQAAIKFPLQSTAKLINKVGRLPKDKLCQQDIEMSASCVPEFLELCLSFLHHMEDSLNHGSYDLKFEVSLAEGQTPLQFLALQQHHAIKVLMKLHYELCSVLHFISFFQLRVSKPMTLVFDAMSNKAFFADINKELKFVLPAPDMVLQQHRTDFLCKAITASMDLIREDLEQLFVAEHMQYMDKFFKLAESWSLDQRALRRRQIVDLYAHGFDANAEQLLTDIADDEFIGRMLLEIAGRRLNLYANTSQGTFLKIASVGQQLLCYLDNLHESPNNNNLQIAASDPHEIDLTALSKLVHNSVRHIPPKEQALLRIGAQMFDVCTLLQE</sequence>
<protein>
    <recommendedName>
        <fullName evidence="9">Rab3-GAP regulatory subunit N-terminal domain-containing protein</fullName>
    </recommendedName>
</protein>
<dbReference type="Pfam" id="PF14655">
    <property type="entry name" value="RAB3GAP2_N"/>
    <property type="match status" value="1"/>
</dbReference>
<dbReference type="Proteomes" id="UP000095300">
    <property type="component" value="Unassembled WGS sequence"/>
</dbReference>
<dbReference type="InterPro" id="IPR029257">
    <property type="entry name" value="RAB3GAP2_C"/>
</dbReference>
<evidence type="ECO:0000259" key="5">
    <source>
        <dbReference type="Pfam" id="PF14655"/>
    </source>
</evidence>
<reference evidence="7" key="1">
    <citation type="submission" date="2020-05" db="UniProtKB">
        <authorList>
            <consortium name="EnsemblMetazoa"/>
        </authorList>
    </citation>
    <scope>IDENTIFICATION</scope>
    <source>
        <strain evidence="7">USDA</strain>
    </source>
</reference>